<name>A0ABD0LBE2_9CAEN</name>
<dbReference type="Proteomes" id="UP001519460">
    <property type="component" value="Unassembled WGS sequence"/>
</dbReference>
<accession>A0ABD0LBE2</accession>
<evidence type="ECO:0000313" key="1">
    <source>
        <dbReference type="EMBL" id="KAK7496570.1"/>
    </source>
</evidence>
<evidence type="ECO:0000313" key="2">
    <source>
        <dbReference type="Proteomes" id="UP001519460"/>
    </source>
</evidence>
<organism evidence="1 2">
    <name type="scientific">Batillaria attramentaria</name>
    <dbReference type="NCBI Taxonomy" id="370345"/>
    <lineage>
        <taxon>Eukaryota</taxon>
        <taxon>Metazoa</taxon>
        <taxon>Spiralia</taxon>
        <taxon>Lophotrochozoa</taxon>
        <taxon>Mollusca</taxon>
        <taxon>Gastropoda</taxon>
        <taxon>Caenogastropoda</taxon>
        <taxon>Sorbeoconcha</taxon>
        <taxon>Cerithioidea</taxon>
        <taxon>Batillariidae</taxon>
        <taxon>Batillaria</taxon>
    </lineage>
</organism>
<dbReference type="AlphaFoldDB" id="A0ABD0LBE2"/>
<protein>
    <submittedName>
        <fullName evidence="1">Uncharacterized protein</fullName>
    </submittedName>
</protein>
<reference evidence="1 2" key="1">
    <citation type="journal article" date="2023" name="Sci. Data">
        <title>Genome assembly of the Korean intertidal mud-creeper Batillaria attramentaria.</title>
        <authorList>
            <person name="Patra A.K."/>
            <person name="Ho P.T."/>
            <person name="Jun S."/>
            <person name="Lee S.J."/>
            <person name="Kim Y."/>
            <person name="Won Y.J."/>
        </authorList>
    </citation>
    <scope>NUCLEOTIDE SEQUENCE [LARGE SCALE GENOMIC DNA]</scope>
    <source>
        <strain evidence="1">Wonlab-2016</strain>
    </source>
</reference>
<comment type="caution">
    <text evidence="1">The sequence shown here is derived from an EMBL/GenBank/DDBJ whole genome shotgun (WGS) entry which is preliminary data.</text>
</comment>
<dbReference type="EMBL" id="JACVVK020000066">
    <property type="protein sequence ID" value="KAK7496570.1"/>
    <property type="molecule type" value="Genomic_DNA"/>
</dbReference>
<sequence>FPAVSVKDYVKTDRCLAQHPTQGRLLHCVGKWNSQTVGAATKAIHISHVTIYQEMSQDSAGTPHRGTEMDYTCKTLLINFPNASRTWTHGGRKGRGNRP</sequence>
<proteinExistence type="predicted"/>
<feature type="non-terminal residue" evidence="1">
    <location>
        <position position="1"/>
    </location>
</feature>
<gene>
    <name evidence="1" type="ORF">BaRGS_00012222</name>
</gene>
<keyword evidence="2" id="KW-1185">Reference proteome</keyword>